<dbReference type="GO" id="GO:0003887">
    <property type="term" value="F:DNA-directed DNA polymerase activity"/>
    <property type="evidence" value="ECO:0007669"/>
    <property type="project" value="UniProtKB-EC"/>
</dbReference>
<name>A0ABV3YHD3_9ACTN</name>
<keyword evidence="15" id="KW-1185">Reference proteome</keyword>
<feature type="compositionally biased region" description="Low complexity" evidence="12">
    <location>
        <begin position="772"/>
        <end position="786"/>
    </location>
</feature>
<feature type="compositionally biased region" description="Low complexity" evidence="12">
    <location>
        <begin position="646"/>
        <end position="665"/>
    </location>
</feature>
<evidence type="ECO:0000256" key="4">
    <source>
        <dbReference type="ARBA" id="ARBA00022695"/>
    </source>
</evidence>
<evidence type="ECO:0000256" key="7">
    <source>
        <dbReference type="ARBA" id="ARBA00022741"/>
    </source>
</evidence>
<dbReference type="Gene3D" id="1.20.272.10">
    <property type="match status" value="1"/>
</dbReference>
<accession>A0ABV3YHD3</accession>
<evidence type="ECO:0000313" key="14">
    <source>
        <dbReference type="EMBL" id="MEX6464372.1"/>
    </source>
</evidence>
<evidence type="ECO:0000256" key="8">
    <source>
        <dbReference type="ARBA" id="ARBA00022833"/>
    </source>
</evidence>
<organism evidence="14 15">
    <name type="scientific">Dietzia cinnamea</name>
    <dbReference type="NCBI Taxonomy" id="321318"/>
    <lineage>
        <taxon>Bacteria</taxon>
        <taxon>Bacillati</taxon>
        <taxon>Actinomycetota</taxon>
        <taxon>Actinomycetes</taxon>
        <taxon>Mycobacteriales</taxon>
        <taxon>Dietziaceae</taxon>
        <taxon>Dietzia</taxon>
    </lineage>
</organism>
<dbReference type="NCBIfam" id="NF011513">
    <property type="entry name" value="PRK14952.1"/>
    <property type="match status" value="1"/>
</dbReference>
<dbReference type="RefSeq" id="WP_061229688.1">
    <property type="nucleotide sequence ID" value="NZ_JBFTEZ010000002.1"/>
</dbReference>
<feature type="compositionally biased region" description="Gly residues" evidence="12">
    <location>
        <begin position="394"/>
        <end position="407"/>
    </location>
</feature>
<dbReference type="PANTHER" id="PTHR11669">
    <property type="entry name" value="REPLICATION FACTOR C / DNA POLYMERASE III GAMMA-TAU SUBUNIT"/>
    <property type="match status" value="1"/>
</dbReference>
<evidence type="ECO:0000256" key="12">
    <source>
        <dbReference type="SAM" id="MobiDB-lite"/>
    </source>
</evidence>
<feature type="compositionally biased region" description="Polar residues" evidence="12">
    <location>
        <begin position="530"/>
        <end position="541"/>
    </location>
</feature>
<feature type="compositionally biased region" description="Low complexity" evidence="12">
    <location>
        <begin position="501"/>
        <end position="525"/>
    </location>
</feature>
<evidence type="ECO:0000256" key="11">
    <source>
        <dbReference type="ARBA" id="ARBA00049244"/>
    </source>
</evidence>
<dbReference type="EC" id="2.7.7.7" evidence="2"/>
<evidence type="ECO:0000256" key="2">
    <source>
        <dbReference type="ARBA" id="ARBA00012417"/>
    </source>
</evidence>
<dbReference type="PANTHER" id="PTHR11669:SF0">
    <property type="entry name" value="PROTEIN STICHEL-LIKE 2"/>
    <property type="match status" value="1"/>
</dbReference>
<feature type="compositionally biased region" description="Low complexity" evidence="12">
    <location>
        <begin position="456"/>
        <end position="476"/>
    </location>
</feature>
<dbReference type="Pfam" id="PF22608">
    <property type="entry name" value="DNAX_ATPase_lid"/>
    <property type="match status" value="1"/>
</dbReference>
<feature type="compositionally biased region" description="Basic and acidic residues" evidence="12">
    <location>
        <begin position="810"/>
        <end position="821"/>
    </location>
</feature>
<feature type="compositionally biased region" description="Pro residues" evidence="12">
    <location>
        <begin position="549"/>
        <end position="558"/>
    </location>
</feature>
<dbReference type="InterPro" id="IPR022754">
    <property type="entry name" value="DNA_pol_III_gamma-3"/>
</dbReference>
<keyword evidence="7" id="KW-0547">Nucleotide-binding</keyword>
<keyword evidence="5" id="KW-0235">DNA replication</keyword>
<feature type="compositionally biased region" description="Low complexity" evidence="12">
    <location>
        <begin position="439"/>
        <end position="449"/>
    </location>
</feature>
<evidence type="ECO:0000256" key="6">
    <source>
        <dbReference type="ARBA" id="ARBA00022723"/>
    </source>
</evidence>
<keyword evidence="3 14" id="KW-0808">Transferase</keyword>
<dbReference type="SMART" id="SM00382">
    <property type="entry name" value="AAA"/>
    <property type="match status" value="1"/>
</dbReference>
<dbReference type="NCBIfam" id="NF005846">
    <property type="entry name" value="PRK07764.1-6"/>
    <property type="match status" value="1"/>
</dbReference>
<dbReference type="InterPro" id="IPR012763">
    <property type="entry name" value="DNA_pol_III_sug/sutau_N"/>
</dbReference>
<feature type="compositionally biased region" description="Pro residues" evidence="12">
    <location>
        <begin position="477"/>
        <end position="500"/>
    </location>
</feature>
<protein>
    <recommendedName>
        <fullName evidence="2">DNA-directed DNA polymerase</fullName>
        <ecNumber evidence="2">2.7.7.7</ecNumber>
    </recommendedName>
</protein>
<sequence>MALYRKYRPASFAEVVGQEHVTEPLSVALSSGRINHAYLFSGPRGCGKTSSARILARSLNCVHGPTATPCGECDSCVALAPGGNGTLDVTELDAASHGGVDDTRDLRERAFFAPASSRYRVLIIDEAHMVTNAGFNALLKIVEEPPEHLIFIFATTEPEKVLPTIRSRTHHYPFRLLTPSSMRGLLERICDQEGVKVEPTVFPLVIRAGGGSPRDTLSVLDQLMAGAGEEGITYPRAVSLLGATEVALIDDTVDALAAGDGATLFRTVDKVVEAGHDPRRFAADLLQRLRDLIMVQSVPQAIERGLVDAPVEQAETMGRQAEQIGPATLARCADMVHEGMASMRGATSPRLLLEILCAKLLLPSADDSMAALLQRVESLESGSVIPGTAPVTAGGAGGAAASGGGVGGDDDEARTAPSGGPAPQSSAPAEGRPKFVRRSQQQAAEAAAQPAPPAAAPAGQGAPAVAPSASAAQGTPPAGPPATPAPAAPPATPPAAPTPAAPLAAADPAPSQPAVAADPAAPAVPGESVAEQQAAHQSSPPTGYREPSQVPPQPPASAPAPDAGAAASAPDPRQPAVSGRKTQGPAPEPHAHAQAPVRPESGGPSPTNRPSAEPAPAPTPAPAPDAGSAAETDDPWRDRPAQQLEPGAPSQPTQQPSAPGSQSPTRTDPEPGPEAAPEPGQPAAAASAPGIEAEDIRRAWPAIREAVRTRTRTVEVMLAGATVAGVDGRVIHLVHDYAPLAKRLSQPHNATAITDSITEVVGGDWTIRCTSGSAPAGAGGTPAAPEAAPPEPGRGSSAGPTDAPGSPRQGEPRGWERRLRAADAPQGESGGRGGYDDIPPPPEEPDPEPGEPDSPPPPPVSEDEMVDEARSGPQNLDHRTGEDIALALLKEHLGARPLER</sequence>
<dbReference type="InterPro" id="IPR045085">
    <property type="entry name" value="HLD_clamp_pol_III_gamma_tau"/>
</dbReference>
<comment type="caution">
    <text evidence="14">The sequence shown here is derived from an EMBL/GenBank/DDBJ whole genome shotgun (WGS) entry which is preliminary data.</text>
</comment>
<dbReference type="Gene3D" id="1.10.8.60">
    <property type="match status" value="1"/>
</dbReference>
<evidence type="ECO:0000256" key="1">
    <source>
        <dbReference type="ARBA" id="ARBA00006360"/>
    </source>
</evidence>
<feature type="compositionally biased region" description="Low complexity" evidence="12">
    <location>
        <begin position="681"/>
        <end position="691"/>
    </location>
</feature>
<dbReference type="Pfam" id="PF12169">
    <property type="entry name" value="DNA_pol3_gamma3"/>
    <property type="match status" value="1"/>
</dbReference>
<dbReference type="InterPro" id="IPR050238">
    <property type="entry name" value="DNA_Rep/Repair_Clamp_Loader"/>
</dbReference>
<evidence type="ECO:0000259" key="13">
    <source>
        <dbReference type="SMART" id="SM00382"/>
    </source>
</evidence>
<feature type="compositionally biased region" description="Pro residues" evidence="12">
    <location>
        <begin position="613"/>
        <end position="623"/>
    </location>
</feature>
<dbReference type="Proteomes" id="UP001560293">
    <property type="component" value="Unassembled WGS sequence"/>
</dbReference>
<evidence type="ECO:0000256" key="5">
    <source>
        <dbReference type="ARBA" id="ARBA00022705"/>
    </source>
</evidence>
<feature type="compositionally biased region" description="Pro residues" evidence="12">
    <location>
        <begin position="670"/>
        <end position="680"/>
    </location>
</feature>
<feature type="region of interest" description="Disordered" evidence="12">
    <location>
        <begin position="772"/>
        <end position="882"/>
    </location>
</feature>
<keyword evidence="6" id="KW-0479">Metal-binding</keyword>
<dbReference type="SUPFAM" id="SSF48019">
    <property type="entry name" value="post-AAA+ oligomerization domain-like"/>
    <property type="match status" value="1"/>
</dbReference>
<feature type="region of interest" description="Disordered" evidence="12">
    <location>
        <begin position="390"/>
        <end position="693"/>
    </location>
</feature>
<keyword evidence="9" id="KW-0067">ATP-binding</keyword>
<feature type="compositionally biased region" description="Low complexity" evidence="12">
    <location>
        <begin position="559"/>
        <end position="571"/>
    </location>
</feature>
<dbReference type="Pfam" id="PF13177">
    <property type="entry name" value="DNA_pol3_delta2"/>
    <property type="match status" value="1"/>
</dbReference>
<comment type="catalytic activity">
    <reaction evidence="11">
        <text>DNA(n) + a 2'-deoxyribonucleoside 5'-triphosphate = DNA(n+1) + diphosphate</text>
        <dbReference type="Rhea" id="RHEA:22508"/>
        <dbReference type="Rhea" id="RHEA-COMP:17339"/>
        <dbReference type="Rhea" id="RHEA-COMP:17340"/>
        <dbReference type="ChEBI" id="CHEBI:33019"/>
        <dbReference type="ChEBI" id="CHEBI:61560"/>
        <dbReference type="ChEBI" id="CHEBI:173112"/>
        <dbReference type="EC" id="2.7.7.7"/>
    </reaction>
</comment>
<dbReference type="InterPro" id="IPR027417">
    <property type="entry name" value="P-loop_NTPase"/>
</dbReference>
<comment type="similarity">
    <text evidence="1">Belongs to the DnaX/STICHEL family.</text>
</comment>
<keyword evidence="8" id="KW-0862">Zinc</keyword>
<dbReference type="InterPro" id="IPR008921">
    <property type="entry name" value="DNA_pol3_clamp-load_cplx_C"/>
</dbReference>
<dbReference type="Gene3D" id="3.40.50.300">
    <property type="entry name" value="P-loop containing nucleotide triphosphate hydrolases"/>
    <property type="match status" value="1"/>
</dbReference>
<evidence type="ECO:0000256" key="9">
    <source>
        <dbReference type="ARBA" id="ARBA00022840"/>
    </source>
</evidence>
<feature type="compositionally biased region" description="Low complexity" evidence="12">
    <location>
        <begin position="416"/>
        <end position="430"/>
    </location>
</feature>
<evidence type="ECO:0000313" key="15">
    <source>
        <dbReference type="Proteomes" id="UP001560293"/>
    </source>
</evidence>
<reference evidence="15" key="1">
    <citation type="submission" date="2024-07" db="EMBL/GenBank/DDBJ databases">
        <title>Pseudomonas strain that inhibits Aeromonas fish pathogens.</title>
        <authorList>
            <person name="Wildschutte H."/>
        </authorList>
    </citation>
    <scope>NUCLEOTIDE SEQUENCE [LARGE SCALE GENOMIC DNA]</scope>
    <source>
        <strain evidence="15">n60</strain>
    </source>
</reference>
<dbReference type="InterPro" id="IPR003593">
    <property type="entry name" value="AAA+_ATPase"/>
</dbReference>
<gene>
    <name evidence="14" type="ORF">AB6N35_08450</name>
</gene>
<feature type="domain" description="AAA+ ATPase" evidence="13">
    <location>
        <begin position="34"/>
        <end position="177"/>
    </location>
</feature>
<dbReference type="EMBL" id="JBFTEZ010000002">
    <property type="protein sequence ID" value="MEX6464372.1"/>
    <property type="molecule type" value="Genomic_DNA"/>
</dbReference>
<dbReference type="CDD" id="cd00009">
    <property type="entry name" value="AAA"/>
    <property type="match status" value="1"/>
</dbReference>
<dbReference type="CDD" id="cd18137">
    <property type="entry name" value="HLD_clamp_pol_III_gamma_tau"/>
    <property type="match status" value="1"/>
</dbReference>
<keyword evidence="10" id="KW-0239">DNA-directed DNA polymerase</keyword>
<dbReference type="NCBIfam" id="TIGR02397">
    <property type="entry name" value="dnaX_nterm"/>
    <property type="match status" value="1"/>
</dbReference>
<keyword evidence="4 14" id="KW-0548">Nucleotidyltransferase</keyword>
<proteinExistence type="inferred from homology"/>
<evidence type="ECO:0000256" key="10">
    <source>
        <dbReference type="ARBA" id="ARBA00022932"/>
    </source>
</evidence>
<evidence type="ECO:0000256" key="3">
    <source>
        <dbReference type="ARBA" id="ARBA00022679"/>
    </source>
</evidence>
<dbReference type="SUPFAM" id="SSF52540">
    <property type="entry name" value="P-loop containing nucleoside triphosphate hydrolases"/>
    <property type="match status" value="1"/>
</dbReference>